<dbReference type="PATRIC" id="fig|866536.3.peg.3359"/>
<evidence type="ECO:0000313" key="1">
    <source>
        <dbReference type="EMBL" id="AFL85748.1"/>
    </source>
</evidence>
<proteinExistence type="predicted"/>
<dbReference type="HOGENOM" id="CLU_515612_0_0_10"/>
<organism evidence="1 2">
    <name type="scientific">Belliella baltica (strain DSM 15883 / CIP 108006 / LMG 21964 / BA134)</name>
    <dbReference type="NCBI Taxonomy" id="866536"/>
    <lineage>
        <taxon>Bacteria</taxon>
        <taxon>Pseudomonadati</taxon>
        <taxon>Bacteroidota</taxon>
        <taxon>Cytophagia</taxon>
        <taxon>Cytophagales</taxon>
        <taxon>Cyclobacteriaceae</taxon>
        <taxon>Belliella</taxon>
    </lineage>
</organism>
<dbReference type="eggNOG" id="COG1887">
    <property type="taxonomic scope" value="Bacteria"/>
</dbReference>
<evidence type="ECO:0000313" key="2">
    <source>
        <dbReference type="Proteomes" id="UP000006050"/>
    </source>
</evidence>
<dbReference type="Proteomes" id="UP000006050">
    <property type="component" value="Chromosome"/>
</dbReference>
<evidence type="ECO:0008006" key="3">
    <source>
        <dbReference type="Google" id="ProtNLM"/>
    </source>
</evidence>
<gene>
    <name evidence="1" type="ordered locus">Belba_3238</name>
</gene>
<dbReference type="AlphaFoldDB" id="I3Z930"/>
<dbReference type="SUPFAM" id="SSF53756">
    <property type="entry name" value="UDP-Glycosyltransferase/glycogen phosphorylase"/>
    <property type="match status" value="1"/>
</dbReference>
<name>I3Z930_BELBD</name>
<accession>I3Z930</accession>
<dbReference type="STRING" id="866536.Belba_3238"/>
<keyword evidence="2" id="KW-1185">Reference proteome</keyword>
<dbReference type="RefSeq" id="WP_014773687.1">
    <property type="nucleotide sequence ID" value="NC_018010.1"/>
</dbReference>
<sequence>MKSENKILFLVSVNSEYPVQAALAKLLRERTKLYPIFCFDSVAHNLYKEVQLCKAEGFTVIELNKSHDTKGINDKSLMTSYQQKYQADNCNNFWKSFQGLGQSFKKVGKLVRNYSKLILDFRQYFRANGILLLVVSNNKHSFNNPYIIKAAHLEGVNVVSLPFGMHSPHSLATKAAKEDILYLHRPVNKLAGFVFPKWKYQKEQLNVLALPGEFLFAMELLDAGPEIPWAGNGGRAGYILTESEYMRDFYLQQGIKEEKLVPTGALYNDVMAEVLNKSKINYQELCRKYRLDVGKPMILTSFPQYLPTFMDNVSEFDSFGEFVKFYADALIALYRDFNVVISIHPRMYAGNFLELDVTGITIAEESIEQLIPLCNFYINCESSTTRWAIACAKPTINYDFYRLNFKIFTLDEGVVTVNTPDEFQKTLYQMSYDNKYFQGLKQRQENLKPRYGLLDGRASERMLDFFGRIVPEGHLRA</sequence>
<protein>
    <recommendedName>
        <fullName evidence="3">Glycosyl/glycerophosphate transferase, teichoic acid biosynthesis</fullName>
    </recommendedName>
</protein>
<reference evidence="2" key="1">
    <citation type="submission" date="2012-06" db="EMBL/GenBank/DDBJ databases">
        <title>The complete genome of Belliella baltica DSM 15883.</title>
        <authorList>
            <person name="Lucas S."/>
            <person name="Copeland A."/>
            <person name="Lapidus A."/>
            <person name="Goodwin L."/>
            <person name="Pitluck S."/>
            <person name="Peters L."/>
            <person name="Mikhailova N."/>
            <person name="Davenport K."/>
            <person name="Kyrpides N."/>
            <person name="Mavromatis K."/>
            <person name="Pagani I."/>
            <person name="Ivanova N."/>
            <person name="Ovchinnikova G."/>
            <person name="Zeytun A."/>
            <person name="Detter J.C."/>
            <person name="Han C."/>
            <person name="Land M."/>
            <person name="Hauser L."/>
            <person name="Markowitz V."/>
            <person name="Cheng J.-F."/>
            <person name="Hugenholtz P."/>
            <person name="Woyke T."/>
            <person name="Wu D."/>
            <person name="Tindall B."/>
            <person name="Pomrenke H."/>
            <person name="Brambilla E."/>
            <person name="Klenk H.-P."/>
            <person name="Eisen J.A."/>
        </authorList>
    </citation>
    <scope>NUCLEOTIDE SEQUENCE [LARGE SCALE GENOMIC DNA]</scope>
    <source>
        <strain evidence="2">DSM 15883 / CIP 108006 / LMG 21964 / BA134</strain>
    </source>
</reference>
<dbReference type="EMBL" id="CP003281">
    <property type="protein sequence ID" value="AFL85748.1"/>
    <property type="molecule type" value="Genomic_DNA"/>
</dbReference>
<dbReference type="KEGG" id="bbd:Belba_3238"/>
<dbReference type="OrthoDB" id="9811239at2"/>